<keyword evidence="2" id="KW-1185">Reference proteome</keyword>
<evidence type="ECO:0008006" key="3">
    <source>
        <dbReference type="Google" id="ProtNLM"/>
    </source>
</evidence>
<proteinExistence type="predicted"/>
<protein>
    <recommendedName>
        <fullName evidence="3">STAS/SEC14 domain-containing protein</fullName>
    </recommendedName>
</protein>
<organism evidence="1 2">
    <name type="scientific">Hymenobacter algoricola</name>
    <dbReference type="NCBI Taxonomy" id="486267"/>
    <lineage>
        <taxon>Bacteria</taxon>
        <taxon>Pseudomonadati</taxon>
        <taxon>Bacteroidota</taxon>
        <taxon>Cytophagia</taxon>
        <taxon>Cytophagales</taxon>
        <taxon>Hymenobacteraceae</taxon>
        <taxon>Hymenobacter</taxon>
    </lineage>
</organism>
<dbReference type="Proteomes" id="UP001499909">
    <property type="component" value="Unassembled WGS sequence"/>
</dbReference>
<evidence type="ECO:0000313" key="1">
    <source>
        <dbReference type="EMBL" id="GAA3918539.1"/>
    </source>
</evidence>
<comment type="caution">
    <text evidence="1">The sequence shown here is derived from an EMBL/GenBank/DDBJ whole genome shotgun (WGS) entry which is preliminary data.</text>
</comment>
<evidence type="ECO:0000313" key="2">
    <source>
        <dbReference type="Proteomes" id="UP001499909"/>
    </source>
</evidence>
<gene>
    <name evidence="1" type="ORF">GCM10022406_01430</name>
</gene>
<dbReference type="EMBL" id="BAABDH010000003">
    <property type="protein sequence ID" value="GAA3918539.1"/>
    <property type="molecule type" value="Genomic_DNA"/>
</dbReference>
<name>A0ABP7M9T2_9BACT</name>
<accession>A0ABP7M9T2</accession>
<dbReference type="RefSeq" id="WP_345108619.1">
    <property type="nucleotide sequence ID" value="NZ_BAABDH010000003.1"/>
</dbReference>
<reference evidence="2" key="1">
    <citation type="journal article" date="2019" name="Int. J. Syst. Evol. Microbiol.">
        <title>The Global Catalogue of Microorganisms (GCM) 10K type strain sequencing project: providing services to taxonomists for standard genome sequencing and annotation.</title>
        <authorList>
            <consortium name="The Broad Institute Genomics Platform"/>
            <consortium name="The Broad Institute Genome Sequencing Center for Infectious Disease"/>
            <person name="Wu L."/>
            <person name="Ma J."/>
        </authorList>
    </citation>
    <scope>NUCLEOTIDE SEQUENCE [LARGE SCALE GENOMIC DNA]</scope>
    <source>
        <strain evidence="2">JCM 17214</strain>
    </source>
</reference>
<sequence>MVLLHTSDILRIYLDERRSLLETEWLDYASGEPLRQSLTLALRLARENRVLGLVTNQQGMRTISPADQQWIHDNFLPALVGLPLRRFGVVVSRDPLNRMAMKTIAEHMTVDFPAEVQTFETPEQARRWVAPAPPTS</sequence>